<evidence type="ECO:0000313" key="1">
    <source>
        <dbReference type="EMBL" id="VDL96662.1"/>
    </source>
</evidence>
<reference evidence="3" key="1">
    <citation type="submission" date="2016-06" db="UniProtKB">
        <authorList>
            <consortium name="WormBaseParasite"/>
        </authorList>
    </citation>
    <scope>IDENTIFICATION</scope>
</reference>
<sequence length="164" mass="17263">MPAPQPEVHPRGPLPRWKAEEGVGQQDAVFSTGSQKKEAVIVTSTETMGTQHFLPVNGVCPDAGVELVIVGSVGADDGGKPVSPRRQVEAHQAIIDSLRQTGKMSHNVVLHGKGKTSIASLCLWPAAPEEGLAGTHLLQLTLLRGSGLAESSNVHLVARQFPSD</sequence>
<reference evidence="1 2" key="2">
    <citation type="submission" date="2018-11" db="EMBL/GenBank/DDBJ databases">
        <authorList>
            <consortium name="Pathogen Informatics"/>
        </authorList>
    </citation>
    <scope>NUCLEOTIDE SEQUENCE [LARGE SCALE GENOMIC DNA]</scope>
    <source>
        <strain evidence="1 2">NST_G2</strain>
    </source>
</reference>
<organism evidence="3">
    <name type="scientific">Schistocephalus solidus</name>
    <name type="common">Tapeworm</name>
    <dbReference type="NCBI Taxonomy" id="70667"/>
    <lineage>
        <taxon>Eukaryota</taxon>
        <taxon>Metazoa</taxon>
        <taxon>Spiralia</taxon>
        <taxon>Lophotrochozoa</taxon>
        <taxon>Platyhelminthes</taxon>
        <taxon>Cestoda</taxon>
        <taxon>Eucestoda</taxon>
        <taxon>Diphyllobothriidea</taxon>
        <taxon>Diphyllobothriidae</taxon>
        <taxon>Schistocephalus</taxon>
    </lineage>
</organism>
<keyword evidence="2" id="KW-1185">Reference proteome</keyword>
<name>A0A183T1C9_SCHSO</name>
<evidence type="ECO:0000313" key="2">
    <source>
        <dbReference type="Proteomes" id="UP000275846"/>
    </source>
</evidence>
<dbReference type="Proteomes" id="UP000275846">
    <property type="component" value="Unassembled WGS sequence"/>
</dbReference>
<accession>A0A183T1C9</accession>
<dbReference type="WBParaSite" id="SSLN_0001067601-mRNA-1">
    <property type="protein sequence ID" value="SSLN_0001067601-mRNA-1"/>
    <property type="gene ID" value="SSLN_0001067601"/>
</dbReference>
<evidence type="ECO:0000313" key="3">
    <source>
        <dbReference type="WBParaSite" id="SSLN_0001067601-mRNA-1"/>
    </source>
</evidence>
<dbReference type="EMBL" id="UYSU01035767">
    <property type="protein sequence ID" value="VDL96662.1"/>
    <property type="molecule type" value="Genomic_DNA"/>
</dbReference>
<proteinExistence type="predicted"/>
<dbReference type="OrthoDB" id="1594986at2759"/>
<protein>
    <submittedName>
        <fullName evidence="3">Late endosomal/lysosomal adaptor and MAPK and MTOR activator 5</fullName>
    </submittedName>
</protein>
<dbReference type="AlphaFoldDB" id="A0A183T1C9"/>
<gene>
    <name evidence="1" type="ORF">SSLN_LOCUS10277</name>
</gene>